<dbReference type="SMART" id="SM00407">
    <property type="entry name" value="IGc1"/>
    <property type="match status" value="1"/>
</dbReference>
<dbReference type="Pfam" id="PF00047">
    <property type="entry name" value="ig"/>
    <property type="match status" value="1"/>
</dbReference>
<dbReference type="Pfam" id="PF07654">
    <property type="entry name" value="C1-set"/>
    <property type="match status" value="1"/>
</dbReference>
<dbReference type="OrthoDB" id="10043043at2759"/>
<name>A0A401P308_SCYTO</name>
<evidence type="ECO:0000313" key="4">
    <source>
        <dbReference type="EMBL" id="GCB67493.1"/>
    </source>
</evidence>
<dbReference type="Proteomes" id="UP000288216">
    <property type="component" value="Unassembled WGS sequence"/>
</dbReference>
<dbReference type="EMBL" id="BFAA01003026">
    <property type="protein sequence ID" value="GCB67493.1"/>
    <property type="molecule type" value="Genomic_DNA"/>
</dbReference>
<evidence type="ECO:0000256" key="2">
    <source>
        <dbReference type="SAM" id="SignalP"/>
    </source>
</evidence>
<proteinExistence type="predicted"/>
<dbReference type="InterPro" id="IPR013151">
    <property type="entry name" value="Immunoglobulin_dom"/>
</dbReference>
<dbReference type="Gene3D" id="2.60.40.10">
    <property type="entry name" value="Immunoglobulins"/>
    <property type="match status" value="2"/>
</dbReference>
<feature type="signal peptide" evidence="2">
    <location>
        <begin position="1"/>
        <end position="28"/>
    </location>
</feature>
<keyword evidence="5" id="KW-1185">Reference proteome</keyword>
<reference evidence="4 5" key="1">
    <citation type="journal article" date="2018" name="Nat. Ecol. Evol.">
        <title>Shark genomes provide insights into elasmobranch evolution and the origin of vertebrates.</title>
        <authorList>
            <person name="Hara Y"/>
            <person name="Yamaguchi K"/>
            <person name="Onimaru K"/>
            <person name="Kadota M"/>
            <person name="Koyanagi M"/>
            <person name="Keeley SD"/>
            <person name="Tatsumi K"/>
            <person name="Tanaka K"/>
            <person name="Motone F"/>
            <person name="Kageyama Y"/>
            <person name="Nozu R"/>
            <person name="Adachi N"/>
            <person name="Nishimura O"/>
            <person name="Nakagawa R"/>
            <person name="Tanegashima C"/>
            <person name="Kiyatake I"/>
            <person name="Matsumoto R"/>
            <person name="Murakumo K"/>
            <person name="Nishida K"/>
            <person name="Terakita A"/>
            <person name="Kuratani S"/>
            <person name="Sato K"/>
            <person name="Hyodo S Kuraku.S."/>
        </authorList>
    </citation>
    <scope>NUCLEOTIDE SEQUENCE [LARGE SCALE GENOMIC DNA]</scope>
</reference>
<protein>
    <recommendedName>
        <fullName evidence="3">Ig-like domain-containing protein</fullName>
    </recommendedName>
</protein>
<accession>A0A401P308</accession>
<dbReference type="PANTHER" id="PTHR45889:SF8">
    <property type="entry name" value="IG-LIKE DOMAIN-CONTAINING PROTEIN"/>
    <property type="match status" value="1"/>
</dbReference>
<evidence type="ECO:0000256" key="1">
    <source>
        <dbReference type="ARBA" id="ARBA00023319"/>
    </source>
</evidence>
<keyword evidence="1" id="KW-0393">Immunoglobulin domain</keyword>
<dbReference type="InterPro" id="IPR003006">
    <property type="entry name" value="Ig/MHC_CS"/>
</dbReference>
<dbReference type="STRING" id="75743.A0A401P308"/>
<keyword evidence="2" id="KW-0732">Signal</keyword>
<dbReference type="InterPro" id="IPR003599">
    <property type="entry name" value="Ig_sub"/>
</dbReference>
<evidence type="ECO:0000259" key="3">
    <source>
        <dbReference type="PROSITE" id="PS50835"/>
    </source>
</evidence>
<feature type="domain" description="Ig-like" evidence="3">
    <location>
        <begin position="32"/>
        <end position="121"/>
    </location>
</feature>
<feature type="non-terminal residue" evidence="4">
    <location>
        <position position="235"/>
    </location>
</feature>
<dbReference type="PROSITE" id="PS50835">
    <property type="entry name" value="IG_LIKE"/>
    <property type="match status" value="2"/>
</dbReference>
<dbReference type="PANTHER" id="PTHR45889">
    <property type="entry name" value="IG-LIKE DOMAIN-CONTAINING PROTEIN"/>
    <property type="match status" value="1"/>
</dbReference>
<feature type="domain" description="Ig-like" evidence="3">
    <location>
        <begin position="137"/>
        <end position="226"/>
    </location>
</feature>
<dbReference type="InterPro" id="IPR036179">
    <property type="entry name" value="Ig-like_dom_sf"/>
</dbReference>
<feature type="chain" id="PRO_5019117603" description="Ig-like domain-containing protein" evidence="2">
    <location>
        <begin position="29"/>
        <end position="235"/>
    </location>
</feature>
<sequence length="235" mass="26421">MVITFSNMIVRALLQSFLILGMIATVNCYADNQVLQRPKHKIVMVGQNITITCAFTPLSDNSEVHVFWWKLGESVFMQPISDMRKHVFKRKGQSTFQLLDVRLREAGVYYCGIKEARARMNNGTGSTVVVHAAPHTPTILWKTPDENANVYLHLVCETVDFYPEDVTLQWYKGSSRIITGIKTTKRLNKAGLYQASSILHESQPVLRGTPYTCLVSHTTLQAPKISVHLLTGSDP</sequence>
<dbReference type="AlphaFoldDB" id="A0A401P308"/>
<organism evidence="4 5">
    <name type="scientific">Scyliorhinus torazame</name>
    <name type="common">Cloudy catshark</name>
    <name type="synonym">Catulus torazame</name>
    <dbReference type="NCBI Taxonomy" id="75743"/>
    <lineage>
        <taxon>Eukaryota</taxon>
        <taxon>Metazoa</taxon>
        <taxon>Chordata</taxon>
        <taxon>Craniata</taxon>
        <taxon>Vertebrata</taxon>
        <taxon>Chondrichthyes</taxon>
        <taxon>Elasmobranchii</taxon>
        <taxon>Galeomorphii</taxon>
        <taxon>Galeoidea</taxon>
        <taxon>Carcharhiniformes</taxon>
        <taxon>Scyliorhinidae</taxon>
        <taxon>Scyliorhinus</taxon>
    </lineage>
</organism>
<dbReference type="SMART" id="SM00409">
    <property type="entry name" value="IG"/>
    <property type="match status" value="1"/>
</dbReference>
<dbReference type="InterPro" id="IPR007110">
    <property type="entry name" value="Ig-like_dom"/>
</dbReference>
<dbReference type="SUPFAM" id="SSF48726">
    <property type="entry name" value="Immunoglobulin"/>
    <property type="match status" value="2"/>
</dbReference>
<comment type="caution">
    <text evidence="4">The sequence shown here is derived from an EMBL/GenBank/DDBJ whole genome shotgun (WGS) entry which is preliminary data.</text>
</comment>
<evidence type="ECO:0000313" key="5">
    <source>
        <dbReference type="Proteomes" id="UP000288216"/>
    </source>
</evidence>
<gene>
    <name evidence="4" type="ORF">scyTo_0008068</name>
</gene>
<dbReference type="CDD" id="cd00098">
    <property type="entry name" value="IgC1"/>
    <property type="match status" value="1"/>
</dbReference>
<dbReference type="OMA" id="CETVDFY"/>
<dbReference type="PROSITE" id="PS00290">
    <property type="entry name" value="IG_MHC"/>
    <property type="match status" value="1"/>
</dbReference>
<dbReference type="InterPro" id="IPR013783">
    <property type="entry name" value="Ig-like_fold"/>
</dbReference>
<dbReference type="InterPro" id="IPR003597">
    <property type="entry name" value="Ig_C1-set"/>
</dbReference>